<organism evidence="6 7">
    <name type="scientific">Evansella alkalicola</name>
    <dbReference type="NCBI Taxonomy" id="745819"/>
    <lineage>
        <taxon>Bacteria</taxon>
        <taxon>Bacillati</taxon>
        <taxon>Bacillota</taxon>
        <taxon>Bacilli</taxon>
        <taxon>Bacillales</taxon>
        <taxon>Bacillaceae</taxon>
        <taxon>Evansella</taxon>
    </lineage>
</organism>
<dbReference type="EMBL" id="JAHQCR010000014">
    <property type="protein sequence ID" value="MBU9720192.1"/>
    <property type="molecule type" value="Genomic_DNA"/>
</dbReference>
<evidence type="ECO:0000256" key="3">
    <source>
        <dbReference type="ARBA" id="ARBA00022989"/>
    </source>
</evidence>
<keyword evidence="3 5" id="KW-1133">Transmembrane helix</keyword>
<evidence type="ECO:0000256" key="2">
    <source>
        <dbReference type="ARBA" id="ARBA00022692"/>
    </source>
</evidence>
<proteinExistence type="predicted"/>
<keyword evidence="4 5" id="KW-0472">Membrane</keyword>
<feature type="transmembrane region" description="Helical" evidence="5">
    <location>
        <begin position="69"/>
        <end position="87"/>
    </location>
</feature>
<sequence length="266" mass="29918">MLEHIALGQYLPGSSVLHRLDPRSKLVGLLIFMLFLFISRHPLFLVVAIGIFIWTFSVSKVPLIYFFKSMRLIGIIIFITLLLQLFMNNDGEVLFQFFSVTVYSGGLTEGLLIGGRLFILVGMASLLTLTTTPVDLTDGLETLFSPLKKWRFPVHEMAFMISIALRFFPTLIEETARITKAQMARGASFSHGSPWKRVKTIIPIFVPLIVQSLKRAEELAVAMEARGYVGGEGRTKYRQLYWKGLDTLVISIITAYAVLGVLTRLL</sequence>
<evidence type="ECO:0000313" key="6">
    <source>
        <dbReference type="EMBL" id="MBU9720192.1"/>
    </source>
</evidence>
<feature type="transmembrane region" description="Helical" evidence="5">
    <location>
        <begin position="93"/>
        <end position="112"/>
    </location>
</feature>
<dbReference type="Proteomes" id="UP000790580">
    <property type="component" value="Unassembled WGS sequence"/>
</dbReference>
<keyword evidence="2 5" id="KW-0812">Transmembrane</keyword>
<gene>
    <name evidence="6" type="ORF">KS407_01915</name>
</gene>
<evidence type="ECO:0000313" key="7">
    <source>
        <dbReference type="Proteomes" id="UP000790580"/>
    </source>
</evidence>
<name>A0ABS6JSE4_9BACI</name>
<comment type="subcellular location">
    <subcellularLocation>
        <location evidence="1">Membrane</location>
        <topology evidence="1">Multi-pass membrane protein</topology>
    </subcellularLocation>
</comment>
<dbReference type="Pfam" id="PF02361">
    <property type="entry name" value="CbiQ"/>
    <property type="match status" value="1"/>
</dbReference>
<dbReference type="RefSeq" id="WP_088073145.1">
    <property type="nucleotide sequence ID" value="NZ_JAHQCR010000014.1"/>
</dbReference>
<reference evidence="6 7" key="1">
    <citation type="submission" date="2021-06" db="EMBL/GenBank/DDBJ databases">
        <title>Bacillus sp. RD4P76, an endophyte from a halophyte.</title>
        <authorList>
            <person name="Sun J.-Q."/>
        </authorList>
    </citation>
    <scope>NUCLEOTIDE SEQUENCE [LARGE SCALE GENOMIC DNA]</scope>
    <source>
        <strain evidence="6 7">JCM 17098</strain>
    </source>
</reference>
<protein>
    <submittedName>
        <fullName evidence="6">Energy-coupling factor transporter transmembrane protein EcfT</fullName>
    </submittedName>
</protein>
<evidence type="ECO:0000256" key="5">
    <source>
        <dbReference type="SAM" id="Phobius"/>
    </source>
</evidence>
<keyword evidence="7" id="KW-1185">Reference proteome</keyword>
<accession>A0ABS6JSE4</accession>
<dbReference type="PANTHER" id="PTHR33514:SF13">
    <property type="entry name" value="PROTEIN ABCI12, CHLOROPLASTIC"/>
    <property type="match status" value="1"/>
</dbReference>
<dbReference type="PANTHER" id="PTHR33514">
    <property type="entry name" value="PROTEIN ABCI12, CHLOROPLASTIC"/>
    <property type="match status" value="1"/>
</dbReference>
<evidence type="ECO:0000256" key="1">
    <source>
        <dbReference type="ARBA" id="ARBA00004141"/>
    </source>
</evidence>
<dbReference type="InterPro" id="IPR003339">
    <property type="entry name" value="ABC/ECF_trnsptr_transmembrane"/>
</dbReference>
<dbReference type="CDD" id="cd16914">
    <property type="entry name" value="EcfT"/>
    <property type="match status" value="1"/>
</dbReference>
<evidence type="ECO:0000256" key="4">
    <source>
        <dbReference type="ARBA" id="ARBA00023136"/>
    </source>
</evidence>
<comment type="caution">
    <text evidence="6">The sequence shown here is derived from an EMBL/GenBank/DDBJ whole genome shotgun (WGS) entry which is preliminary data.</text>
</comment>
<feature type="transmembrane region" description="Helical" evidence="5">
    <location>
        <begin position="26"/>
        <end position="57"/>
    </location>
</feature>
<feature type="transmembrane region" description="Helical" evidence="5">
    <location>
        <begin position="244"/>
        <end position="263"/>
    </location>
</feature>